<sequence>MMLFINTSFAMTTNLNPDPDPVKEYFKTARFNESPQGIVFKELLSIASSNTKIKEYFVIYTSNEHIAEGGAYIKFSFDEKGKLVQTSYFSKDDSAKTKQKLEKISFGALTNNFTEIQEAIDAGVKHCEEACDRREKCYDKPTEPDVTGCAVSCILSCM</sequence>
<gene>
    <name evidence="1" type="ORF">BMF97_14765</name>
</gene>
<comment type="caution">
    <text evidence="1">The sequence shown here is derived from an EMBL/GenBank/DDBJ whole genome shotgun (WGS) entry which is preliminary data.</text>
</comment>
<evidence type="ECO:0000313" key="2">
    <source>
        <dbReference type="Proteomes" id="UP000188947"/>
    </source>
</evidence>
<accession>A0A1T3IK56</accession>
<dbReference type="RefSeq" id="WP_070904298.1">
    <property type="nucleotide sequence ID" value="NZ_CP016378.1"/>
</dbReference>
<reference evidence="1 2" key="1">
    <citation type="submission" date="2016-11" db="EMBL/GenBank/DDBJ databases">
        <title>Genome sequence and comparative genomic analysis of clinical strain Elizabethkingia meningoseptica 61421 PRCM.</title>
        <authorList>
            <person name="Wang M."/>
            <person name="Hu S."/>
            <person name="Cao L."/>
            <person name="Jiang T."/>
            <person name="Zhou Y."/>
            <person name="Ming D."/>
        </authorList>
    </citation>
    <scope>NUCLEOTIDE SEQUENCE [LARGE SCALE GENOMIC DNA]</scope>
    <source>
        <strain evidence="1 2">61421 PRCM</strain>
    </source>
</reference>
<keyword evidence="2" id="KW-1185">Reference proteome</keyword>
<proteinExistence type="predicted"/>
<organism evidence="1 2">
    <name type="scientific">Elizabethkingia meningoseptica</name>
    <name type="common">Chryseobacterium meningosepticum</name>
    <dbReference type="NCBI Taxonomy" id="238"/>
    <lineage>
        <taxon>Bacteria</taxon>
        <taxon>Pseudomonadati</taxon>
        <taxon>Bacteroidota</taxon>
        <taxon>Flavobacteriia</taxon>
        <taxon>Flavobacteriales</taxon>
        <taxon>Weeksellaceae</taxon>
        <taxon>Elizabethkingia</taxon>
    </lineage>
</organism>
<dbReference type="EMBL" id="MPOG01000016">
    <property type="protein sequence ID" value="OOH93689.1"/>
    <property type="molecule type" value="Genomic_DNA"/>
</dbReference>
<protein>
    <submittedName>
        <fullName evidence="1">Uncharacterized protein</fullName>
    </submittedName>
</protein>
<dbReference type="Proteomes" id="UP000188947">
    <property type="component" value="Unassembled WGS sequence"/>
</dbReference>
<evidence type="ECO:0000313" key="1">
    <source>
        <dbReference type="EMBL" id="OOH93689.1"/>
    </source>
</evidence>
<name>A0A1T3IK56_ELIME</name>
<dbReference type="AlphaFoldDB" id="A0A1T3IK56"/>